<sequence>MSETFQESDNFGEFKNPWYFSSVEEFTTILNQVGFQVDYIELIPRPTPLKSGIDSWLEIFANGITSHLTTEAKNQFITKVAQKLKPLMYSEAEGWIADYVRIRFKAIK</sequence>
<protein>
    <submittedName>
        <fullName evidence="1">SAM-dependent methyltransferase</fullName>
    </submittedName>
</protein>
<gene>
    <name evidence="1" type="ORF">H1P_3200008</name>
</gene>
<dbReference type="EMBL" id="CAACVJ010000247">
    <property type="protein sequence ID" value="VEP15286.1"/>
    <property type="molecule type" value="Genomic_DNA"/>
</dbReference>
<dbReference type="Proteomes" id="UP000320055">
    <property type="component" value="Unassembled WGS sequence"/>
</dbReference>
<dbReference type="GO" id="GO:0032259">
    <property type="term" value="P:methylation"/>
    <property type="evidence" value="ECO:0007669"/>
    <property type="project" value="UniProtKB-KW"/>
</dbReference>
<dbReference type="GO" id="GO:0008168">
    <property type="term" value="F:methyltransferase activity"/>
    <property type="evidence" value="ECO:0007669"/>
    <property type="project" value="UniProtKB-KW"/>
</dbReference>
<keyword evidence="1" id="KW-0808">Transferase</keyword>
<reference evidence="1 2" key="1">
    <citation type="submission" date="2019-01" db="EMBL/GenBank/DDBJ databases">
        <authorList>
            <person name="Brito A."/>
        </authorList>
    </citation>
    <scope>NUCLEOTIDE SEQUENCE [LARGE SCALE GENOMIC DNA]</scope>
    <source>
        <strain evidence="1">1</strain>
    </source>
</reference>
<accession>A0A563VV62</accession>
<evidence type="ECO:0000313" key="2">
    <source>
        <dbReference type="Proteomes" id="UP000320055"/>
    </source>
</evidence>
<organism evidence="1 2">
    <name type="scientific">Hyella patelloides LEGE 07179</name>
    <dbReference type="NCBI Taxonomy" id="945734"/>
    <lineage>
        <taxon>Bacteria</taxon>
        <taxon>Bacillati</taxon>
        <taxon>Cyanobacteriota</taxon>
        <taxon>Cyanophyceae</taxon>
        <taxon>Pleurocapsales</taxon>
        <taxon>Hyellaceae</taxon>
        <taxon>Hyella</taxon>
    </lineage>
</organism>
<dbReference type="RefSeq" id="WP_246141989.1">
    <property type="nucleotide sequence ID" value="NZ_LR214058.1"/>
</dbReference>
<name>A0A563VV62_9CYAN</name>
<dbReference type="InterPro" id="IPR029063">
    <property type="entry name" value="SAM-dependent_MTases_sf"/>
</dbReference>
<proteinExistence type="predicted"/>
<dbReference type="Gene3D" id="3.40.50.150">
    <property type="entry name" value="Vaccinia Virus protein VP39"/>
    <property type="match status" value="1"/>
</dbReference>
<keyword evidence="2" id="KW-1185">Reference proteome</keyword>
<evidence type="ECO:0000313" key="1">
    <source>
        <dbReference type="EMBL" id="VEP15286.1"/>
    </source>
</evidence>
<keyword evidence="1" id="KW-0489">Methyltransferase</keyword>
<dbReference type="AlphaFoldDB" id="A0A563VV62"/>